<dbReference type="EMBL" id="VIFM01000116">
    <property type="protein sequence ID" value="TQF13001.1"/>
    <property type="molecule type" value="Genomic_DNA"/>
</dbReference>
<reference evidence="2 3" key="1">
    <citation type="submission" date="2019-06" db="EMBL/GenBank/DDBJ databases">
        <authorList>
            <person name="Livingstone P."/>
            <person name="Whitworth D."/>
        </authorList>
    </citation>
    <scope>NUCLEOTIDE SEQUENCE [LARGE SCALE GENOMIC DNA]</scope>
    <source>
        <strain evidence="2 3">AM401</strain>
    </source>
</reference>
<organism evidence="2 3">
    <name type="scientific">Myxococcus llanfairpwllgwyngyllgogerychwyrndrobwllllantysiliogogogochensis</name>
    <dbReference type="NCBI Taxonomy" id="2590453"/>
    <lineage>
        <taxon>Bacteria</taxon>
        <taxon>Pseudomonadati</taxon>
        <taxon>Myxococcota</taxon>
        <taxon>Myxococcia</taxon>
        <taxon>Myxococcales</taxon>
        <taxon>Cystobacterineae</taxon>
        <taxon>Myxococcaceae</taxon>
        <taxon>Myxococcus</taxon>
    </lineage>
</organism>
<evidence type="ECO:0000313" key="2">
    <source>
        <dbReference type="EMBL" id="TQF13001.1"/>
    </source>
</evidence>
<sequence>MSHVDYVKIRGCEASEEVRPTLLRRGITAGPDLHEKQKVEQVLLAALDDFPEALICVVFQDTFLEFEHGVFLASDDGLDEAEVCWSLKEDERVGFSVPEGEEAQVPLSVGADSLLDLFDGTTKDASAEEHLLRLPERFFELPKALRMLAHIAAVLEPDRFQVLVDIAGHYYVATLERKKGVVLAPLYPWVEDDEVRKLMRSAVGTPAPGTFEPCPKKERARGGSKRDPQQPFTTGSLKARMDSVQDAPVMVRAAYGSKTFVETPEAFEQFVAALRASENGGPRFAPVRSALYQVLFNHWPEKTRPLLFSGLEAEQDDAVRGRLYACLSRVEDPAAYHALARGMKVEPPGVLERLSQVIWRQTATVELLVREYLVPSWPEDRALADRLVKVLRDEYVEIPPAWVSEAPEELLKVLGPVLAKA</sequence>
<dbReference type="AlphaFoldDB" id="A0A540WVF8"/>
<evidence type="ECO:0000256" key="1">
    <source>
        <dbReference type="SAM" id="MobiDB-lite"/>
    </source>
</evidence>
<feature type="compositionally biased region" description="Basic and acidic residues" evidence="1">
    <location>
        <begin position="214"/>
        <end position="228"/>
    </location>
</feature>
<protein>
    <submittedName>
        <fullName evidence="2">Uncharacterized protein</fullName>
    </submittedName>
</protein>
<gene>
    <name evidence="2" type="ORF">FJV41_26090</name>
</gene>
<name>A0A540WVF8_9BACT</name>
<dbReference type="OrthoDB" id="9817369at2"/>
<keyword evidence="3" id="KW-1185">Reference proteome</keyword>
<evidence type="ECO:0000313" key="3">
    <source>
        <dbReference type="Proteomes" id="UP000315369"/>
    </source>
</evidence>
<dbReference type="RefSeq" id="WP_141645268.1">
    <property type="nucleotide sequence ID" value="NZ_VIFM01000116.1"/>
</dbReference>
<feature type="region of interest" description="Disordered" evidence="1">
    <location>
        <begin position="204"/>
        <end position="236"/>
    </location>
</feature>
<dbReference type="Proteomes" id="UP000315369">
    <property type="component" value="Unassembled WGS sequence"/>
</dbReference>
<proteinExistence type="predicted"/>
<comment type="caution">
    <text evidence="2">The sequence shown here is derived from an EMBL/GenBank/DDBJ whole genome shotgun (WGS) entry which is preliminary data.</text>
</comment>
<accession>A0A540WVF8</accession>